<dbReference type="Proteomes" id="UP000654471">
    <property type="component" value="Unassembled WGS sequence"/>
</dbReference>
<reference evidence="4" key="1">
    <citation type="journal article" date="2019" name="Int. J. Syst. Evol. Microbiol.">
        <title>The Global Catalogue of Microorganisms (GCM) 10K type strain sequencing project: providing services to taxonomists for standard genome sequencing and annotation.</title>
        <authorList>
            <consortium name="The Broad Institute Genomics Platform"/>
            <consortium name="The Broad Institute Genome Sequencing Center for Infectious Disease"/>
            <person name="Wu L."/>
            <person name="Ma J."/>
        </authorList>
    </citation>
    <scope>NUCLEOTIDE SEQUENCE [LARGE SCALE GENOMIC DNA]</scope>
    <source>
        <strain evidence="4">JCM 3399</strain>
    </source>
</reference>
<evidence type="ECO:0000313" key="3">
    <source>
        <dbReference type="EMBL" id="GGV01557.1"/>
    </source>
</evidence>
<feature type="transmembrane region" description="Helical" evidence="2">
    <location>
        <begin position="106"/>
        <end position="130"/>
    </location>
</feature>
<evidence type="ECO:0008006" key="5">
    <source>
        <dbReference type="Google" id="ProtNLM"/>
    </source>
</evidence>
<dbReference type="SUPFAM" id="SSF52540">
    <property type="entry name" value="P-loop containing nucleoside triphosphate hydrolases"/>
    <property type="match status" value="1"/>
</dbReference>
<evidence type="ECO:0000256" key="1">
    <source>
        <dbReference type="SAM" id="MobiDB-lite"/>
    </source>
</evidence>
<gene>
    <name evidence="3" type="ORF">GCM10010211_81050</name>
</gene>
<name>A0ABQ2VN80_9ACTN</name>
<organism evidence="3 4">
    <name type="scientific">Streptomyces albospinus</name>
    <dbReference type="NCBI Taxonomy" id="285515"/>
    <lineage>
        <taxon>Bacteria</taxon>
        <taxon>Bacillati</taxon>
        <taxon>Actinomycetota</taxon>
        <taxon>Actinomycetes</taxon>
        <taxon>Kitasatosporales</taxon>
        <taxon>Streptomycetaceae</taxon>
        <taxon>Streptomyces</taxon>
    </lineage>
</organism>
<dbReference type="Gene3D" id="3.40.50.300">
    <property type="entry name" value="P-loop containing nucleotide triphosphate hydrolases"/>
    <property type="match status" value="1"/>
</dbReference>
<evidence type="ECO:0000313" key="4">
    <source>
        <dbReference type="Proteomes" id="UP000654471"/>
    </source>
</evidence>
<keyword evidence="2" id="KW-0812">Transmembrane</keyword>
<protein>
    <recommendedName>
        <fullName evidence="5">NACHT domain-containing protein</fullName>
    </recommendedName>
</protein>
<sequence>MAMNNAMQQPGDKVRPRTAPHLRRTALRIARRTWRSLRVPWLRWLTGRKVVWIRFPTTWSSARKYLAIIPATLFVALVLFSLITIIRGEKGWIEKRCSDTGNACGVVLGFASPFLSLALAAAVFVVYRYWKMLRPIVRKAKHEPDQLLPTAGTPLEQTVVGREQLCQVICRSLCDRTNRRPYLLVGSVGAGKTAVLIRLTQMLAQHRLVPVPISLRDVGTDGAQLDFRDLARRRFTEEIDPAALLSSEQRAKVWRQLCKDGRVVVLADGLEEALNSRSQMRDRDEVIRAAILRAEEQDLPLVIASRPHTPLDETYASIIDLEPLSEDAALDYLAWNAWWSDIGRLGWIVETAVLSESPLYMEISRELCQHDLLEFVYEGWGGQLNTASRDRSTLRRHLLKAWVDALIDGRLRQQVPLAKAEREKTIRTISALAALGLLGDRLAVRYDDLLNPERRLTGRPELMAAAQKLREELAPLLPAVDIRRRESLIVLYASRGEQLGLVKTLGDRVRFPQSIVQAYLGSQVLGLIEDEIDAALRSEAFGRDLLVGLVLRSCEDTPETTAELAERLWLAARSLTDAKALDLFAAALEVDLHAQRAVPPNEPVSIHQRIADSLCEVWPNITSGNLRTLVEAKVRLVHRFGEVVREIARLGREKRWPADADPPAYQRFLRIAFQEQDYALRLAITREIGAGGDAAFDALRALFRSDHQVGEVDPVEEYFVQLAGQRDGAPATQAGYPQDAQEATRIRRQLVWRQFATLACVLPMLVGSVGVERKPEAAAGLSIWLKHLDPSSCLGGRADLPLSFEVALAQGFKSTANRRMLHPDTTNDTRVLLIEQAETMLARSRFWLSQLTLIHALCLWALTDGTGMAVDRQDDGTGGRHGPTADPEYAVSRWLAMAGAERSPVDRGRENQVGIRERLHPFVARAAQLAVLALETGRPERYIWIDEKTAMENVGSAPGDPRSYRRHNLWIPPSVGWTTLDPRAQQLLADVLLLLNLTERSGDPDAMERRLERSNRSSLPPCLTRDRSPLQPERTVGMANIAEPGTTCRNDCPFALCPYPPKGEQPQAELREVFCLQQQALLSWRRGWFTLSRRRAPWQSMTCPELRHFWHEMAARARTPRL</sequence>
<comment type="caution">
    <text evidence="3">The sequence shown here is derived from an EMBL/GenBank/DDBJ whole genome shotgun (WGS) entry which is preliminary data.</text>
</comment>
<feature type="compositionally biased region" description="Basic and acidic residues" evidence="1">
    <location>
        <begin position="1004"/>
        <end position="1015"/>
    </location>
</feature>
<proteinExistence type="predicted"/>
<keyword evidence="2" id="KW-1133">Transmembrane helix</keyword>
<dbReference type="EMBL" id="BMRP01000072">
    <property type="protein sequence ID" value="GGV01557.1"/>
    <property type="molecule type" value="Genomic_DNA"/>
</dbReference>
<keyword evidence="4" id="KW-1185">Reference proteome</keyword>
<keyword evidence="2" id="KW-0472">Membrane</keyword>
<evidence type="ECO:0000256" key="2">
    <source>
        <dbReference type="SAM" id="Phobius"/>
    </source>
</evidence>
<dbReference type="InterPro" id="IPR027417">
    <property type="entry name" value="P-loop_NTPase"/>
</dbReference>
<feature type="region of interest" description="Disordered" evidence="1">
    <location>
        <begin position="1004"/>
        <end position="1030"/>
    </location>
</feature>
<accession>A0ABQ2VN80</accession>
<feature type="transmembrane region" description="Helical" evidence="2">
    <location>
        <begin position="65"/>
        <end position="86"/>
    </location>
</feature>